<dbReference type="InterPro" id="IPR006027">
    <property type="entry name" value="NusB_RsmB_TIM44"/>
</dbReference>
<gene>
    <name evidence="6 9" type="primary">nusB</name>
    <name evidence="9" type="ORF">JDN41_02840</name>
</gene>
<sequence>MDLDDGHDAGPKADLPAGQPRTRARLAAVQALYQMEMTQRDLSLVLQEFLGRRFETVEIYAGADRSFFRDIVEGIARGQAKIDLEIAGHLASGWKLSRIDSILRAILRSGVYELTDRDDVPARAVINEYVEIAKDFFGGEEPGVVNGVLDRVARAKRSREFGRKTGGKGGPTKGATRFGDDTSEN</sequence>
<dbReference type="Pfam" id="PF01029">
    <property type="entry name" value="NusB"/>
    <property type="match status" value="1"/>
</dbReference>
<comment type="function">
    <text evidence="6">Involved in transcription antitermination. Required for transcription of ribosomal RNA (rRNA) genes. Binds specifically to the boxA antiterminator sequence of the ribosomal RNA (rrn) operons.</text>
</comment>
<evidence type="ECO:0000313" key="10">
    <source>
        <dbReference type="Proteomes" id="UP000623250"/>
    </source>
</evidence>
<dbReference type="PANTHER" id="PTHR11078">
    <property type="entry name" value="N UTILIZATION SUBSTANCE PROTEIN B-RELATED"/>
    <property type="match status" value="1"/>
</dbReference>
<keyword evidence="10" id="KW-1185">Reference proteome</keyword>
<dbReference type="InterPro" id="IPR035926">
    <property type="entry name" value="NusB-like_sf"/>
</dbReference>
<comment type="caution">
    <text evidence="9">The sequence shown here is derived from an EMBL/GenBank/DDBJ whole genome shotgun (WGS) entry which is preliminary data.</text>
</comment>
<dbReference type="EMBL" id="JAEMUK010000006">
    <property type="protein sequence ID" value="MBJ7542489.1"/>
    <property type="molecule type" value="Genomic_DNA"/>
</dbReference>
<accession>A0A8I1GCQ6</accession>
<dbReference type="GO" id="GO:0003723">
    <property type="term" value="F:RNA binding"/>
    <property type="evidence" value="ECO:0007669"/>
    <property type="project" value="UniProtKB-UniRule"/>
</dbReference>
<dbReference type="GO" id="GO:0006353">
    <property type="term" value="P:DNA-templated transcription termination"/>
    <property type="evidence" value="ECO:0007669"/>
    <property type="project" value="UniProtKB-UniRule"/>
</dbReference>
<keyword evidence="5 6" id="KW-0804">Transcription</keyword>
<dbReference type="SUPFAM" id="SSF48013">
    <property type="entry name" value="NusB-like"/>
    <property type="match status" value="1"/>
</dbReference>
<feature type="region of interest" description="Disordered" evidence="7">
    <location>
        <begin position="159"/>
        <end position="185"/>
    </location>
</feature>
<dbReference type="InterPro" id="IPR011605">
    <property type="entry name" value="NusB_fam"/>
</dbReference>
<dbReference type="HAMAP" id="MF_00073">
    <property type="entry name" value="NusB"/>
    <property type="match status" value="1"/>
</dbReference>
<dbReference type="GO" id="GO:0031564">
    <property type="term" value="P:transcription antitermination"/>
    <property type="evidence" value="ECO:0007669"/>
    <property type="project" value="UniProtKB-KW"/>
</dbReference>
<keyword evidence="4 6" id="KW-0805">Transcription regulation</keyword>
<keyword evidence="2 6" id="KW-0889">Transcription antitermination</keyword>
<evidence type="ECO:0000259" key="8">
    <source>
        <dbReference type="Pfam" id="PF01029"/>
    </source>
</evidence>
<protein>
    <recommendedName>
        <fullName evidence="6">Transcription antitermination protein NusB</fullName>
    </recommendedName>
    <alternativeName>
        <fullName evidence="6">Antitermination factor NusB</fullName>
    </alternativeName>
</protein>
<dbReference type="NCBIfam" id="TIGR01951">
    <property type="entry name" value="nusB"/>
    <property type="match status" value="1"/>
</dbReference>
<dbReference type="AlphaFoldDB" id="A0A8I1GCQ6"/>
<feature type="domain" description="NusB/RsmB/TIM44" evidence="8">
    <location>
        <begin position="23"/>
        <end position="154"/>
    </location>
</feature>
<evidence type="ECO:0000256" key="1">
    <source>
        <dbReference type="ARBA" id="ARBA00005952"/>
    </source>
</evidence>
<organism evidence="9 10">
    <name type="scientific">Rhodomicrobium udaipurense</name>
    <dbReference type="NCBI Taxonomy" id="1202716"/>
    <lineage>
        <taxon>Bacteria</taxon>
        <taxon>Pseudomonadati</taxon>
        <taxon>Pseudomonadota</taxon>
        <taxon>Alphaproteobacteria</taxon>
        <taxon>Hyphomicrobiales</taxon>
        <taxon>Hyphomicrobiaceae</taxon>
        <taxon>Rhodomicrobium</taxon>
    </lineage>
</organism>
<dbReference type="PANTHER" id="PTHR11078:SF3">
    <property type="entry name" value="ANTITERMINATION NUSB DOMAIN-CONTAINING PROTEIN"/>
    <property type="match status" value="1"/>
</dbReference>
<name>A0A8I1GCQ6_9HYPH</name>
<evidence type="ECO:0000256" key="3">
    <source>
        <dbReference type="ARBA" id="ARBA00022884"/>
    </source>
</evidence>
<comment type="similarity">
    <text evidence="1 6">Belongs to the NusB family.</text>
</comment>
<dbReference type="GO" id="GO:0005829">
    <property type="term" value="C:cytosol"/>
    <property type="evidence" value="ECO:0007669"/>
    <property type="project" value="TreeGrafter"/>
</dbReference>
<dbReference type="Gene3D" id="1.10.940.10">
    <property type="entry name" value="NusB-like"/>
    <property type="match status" value="1"/>
</dbReference>
<dbReference type="RefSeq" id="WP_052036879.1">
    <property type="nucleotide sequence ID" value="NZ_JAEMUK010000006.1"/>
</dbReference>
<evidence type="ECO:0000256" key="7">
    <source>
        <dbReference type="SAM" id="MobiDB-lite"/>
    </source>
</evidence>
<evidence type="ECO:0000313" key="9">
    <source>
        <dbReference type="EMBL" id="MBJ7542489.1"/>
    </source>
</evidence>
<dbReference type="Proteomes" id="UP000623250">
    <property type="component" value="Unassembled WGS sequence"/>
</dbReference>
<evidence type="ECO:0000256" key="4">
    <source>
        <dbReference type="ARBA" id="ARBA00023015"/>
    </source>
</evidence>
<keyword evidence="3 6" id="KW-0694">RNA-binding</keyword>
<reference evidence="9 10" key="1">
    <citation type="submission" date="2020-12" db="EMBL/GenBank/DDBJ databases">
        <title>Revised draft genomes of Rhodomicrobium vannielii ATCC 17100 and Rhodomicrobium udaipurense JA643.</title>
        <authorList>
            <person name="Conners E.M."/>
            <person name="Davenport E.J."/>
            <person name="Bose A."/>
        </authorList>
    </citation>
    <scope>NUCLEOTIDE SEQUENCE [LARGE SCALE GENOMIC DNA]</scope>
    <source>
        <strain evidence="9 10">JA643</strain>
    </source>
</reference>
<evidence type="ECO:0000256" key="6">
    <source>
        <dbReference type="HAMAP-Rule" id="MF_00073"/>
    </source>
</evidence>
<proteinExistence type="inferred from homology"/>
<evidence type="ECO:0000256" key="5">
    <source>
        <dbReference type="ARBA" id="ARBA00023163"/>
    </source>
</evidence>
<evidence type="ECO:0000256" key="2">
    <source>
        <dbReference type="ARBA" id="ARBA00022814"/>
    </source>
</evidence>